<reference evidence="5 6" key="1">
    <citation type="submission" date="2020-08" db="EMBL/GenBank/DDBJ databases">
        <title>Genomic Encyclopedia of Archaeal and Bacterial Type Strains, Phase II (KMG-II): from individual species to whole genera.</title>
        <authorList>
            <person name="Goeker M."/>
        </authorList>
    </citation>
    <scope>NUCLEOTIDE SEQUENCE [LARGE SCALE GENOMIC DNA]</scope>
    <source>
        <strain evidence="5 6">5AG</strain>
    </source>
</reference>
<dbReference type="AlphaFoldDB" id="A0A7W5K5V2"/>
<dbReference type="Gene3D" id="1.10.287.130">
    <property type="match status" value="1"/>
</dbReference>
<feature type="domain" description="Histidine kinase" evidence="4">
    <location>
        <begin position="33"/>
        <end position="269"/>
    </location>
</feature>
<keyword evidence="5" id="KW-0418">Kinase</keyword>
<gene>
    <name evidence="5" type="ORF">BDK63_003428</name>
</gene>
<dbReference type="GO" id="GO:0000155">
    <property type="term" value="F:phosphorelay sensor kinase activity"/>
    <property type="evidence" value="ECO:0007669"/>
    <property type="project" value="InterPro"/>
</dbReference>
<evidence type="ECO:0000313" key="5">
    <source>
        <dbReference type="EMBL" id="MBB3332533.1"/>
    </source>
</evidence>
<dbReference type="SMART" id="SM00387">
    <property type="entry name" value="HATPase_c"/>
    <property type="match status" value="1"/>
</dbReference>
<dbReference type="InterPro" id="IPR003661">
    <property type="entry name" value="HisK_dim/P_dom"/>
</dbReference>
<dbReference type="RefSeq" id="WP_183334163.1">
    <property type="nucleotide sequence ID" value="NZ_JACHZF010000035.1"/>
</dbReference>
<dbReference type="CDD" id="cd00082">
    <property type="entry name" value="HisKA"/>
    <property type="match status" value="1"/>
</dbReference>
<dbReference type="PANTHER" id="PTHR43065:SF50">
    <property type="entry name" value="HISTIDINE KINASE"/>
    <property type="match status" value="1"/>
</dbReference>
<dbReference type="InterPro" id="IPR005467">
    <property type="entry name" value="His_kinase_dom"/>
</dbReference>
<dbReference type="EC" id="2.7.13.3" evidence="2"/>
<keyword evidence="6" id="KW-1185">Reference proteome</keyword>
<keyword evidence="5" id="KW-0808">Transferase</keyword>
<dbReference type="Gene3D" id="3.30.565.10">
    <property type="entry name" value="Histidine kinase-like ATPase, C-terminal domain"/>
    <property type="match status" value="1"/>
</dbReference>
<accession>A0A7W5K5V2</accession>
<evidence type="ECO:0000256" key="3">
    <source>
        <dbReference type="ARBA" id="ARBA00022553"/>
    </source>
</evidence>
<sequence length="280" mass="31171">MTRTSHLIQELEQANSQLLQSEKLAAIGQLAAGVAHEINNPIGYVFSNLRTLTGYVDVLLQIIDRIDDAESLGELRGMKQRLEYGYIREDVLALIGESEEGIERVKGIITALKDFSHIDETTFQPADLHRGLDTTLNLVNNELKYKAEVVRAYGELPLIDCLPSQINQVALNLLTNAAHAIEAHGRITVRTGHEGDRVWFEVEDSGRGIDPAHRPRLFEPFFTTKPVGEGTGLGLALSYRIVEKHGGHIEVDSEPGRGSRFRVWLPVTQPDEPEEARIPQ</sequence>
<dbReference type="PANTHER" id="PTHR43065">
    <property type="entry name" value="SENSOR HISTIDINE KINASE"/>
    <property type="match status" value="1"/>
</dbReference>
<comment type="catalytic activity">
    <reaction evidence="1">
        <text>ATP + protein L-histidine = ADP + protein N-phospho-L-histidine.</text>
        <dbReference type="EC" id="2.7.13.3"/>
    </reaction>
</comment>
<dbReference type="PRINTS" id="PR00344">
    <property type="entry name" value="BCTRLSENSOR"/>
</dbReference>
<keyword evidence="3" id="KW-0597">Phosphoprotein</keyword>
<dbReference type="Pfam" id="PF02518">
    <property type="entry name" value="HATPase_c"/>
    <property type="match status" value="1"/>
</dbReference>
<dbReference type="InterPro" id="IPR003594">
    <property type="entry name" value="HATPase_dom"/>
</dbReference>
<dbReference type="EMBL" id="JACHZF010000035">
    <property type="protein sequence ID" value="MBB3332533.1"/>
    <property type="molecule type" value="Genomic_DNA"/>
</dbReference>
<dbReference type="SUPFAM" id="SSF55874">
    <property type="entry name" value="ATPase domain of HSP90 chaperone/DNA topoisomerase II/histidine kinase"/>
    <property type="match status" value="1"/>
</dbReference>
<proteinExistence type="predicted"/>
<evidence type="ECO:0000256" key="2">
    <source>
        <dbReference type="ARBA" id="ARBA00012438"/>
    </source>
</evidence>
<dbReference type="InterPro" id="IPR036097">
    <property type="entry name" value="HisK_dim/P_sf"/>
</dbReference>
<evidence type="ECO:0000256" key="1">
    <source>
        <dbReference type="ARBA" id="ARBA00000085"/>
    </source>
</evidence>
<dbReference type="Proteomes" id="UP000553442">
    <property type="component" value="Unassembled WGS sequence"/>
</dbReference>
<evidence type="ECO:0000313" key="6">
    <source>
        <dbReference type="Proteomes" id="UP000553442"/>
    </source>
</evidence>
<organism evidence="5 6">
    <name type="scientific">Halomonas campaniensis</name>
    <dbReference type="NCBI Taxonomy" id="213554"/>
    <lineage>
        <taxon>Bacteria</taxon>
        <taxon>Pseudomonadati</taxon>
        <taxon>Pseudomonadota</taxon>
        <taxon>Gammaproteobacteria</taxon>
        <taxon>Oceanospirillales</taxon>
        <taxon>Halomonadaceae</taxon>
        <taxon>Halomonas</taxon>
    </lineage>
</organism>
<dbReference type="PROSITE" id="PS50109">
    <property type="entry name" value="HIS_KIN"/>
    <property type="match status" value="1"/>
</dbReference>
<name>A0A7W5K5V2_9GAMM</name>
<protein>
    <recommendedName>
        <fullName evidence="2">histidine kinase</fullName>
        <ecNumber evidence="2">2.7.13.3</ecNumber>
    </recommendedName>
</protein>
<dbReference type="InterPro" id="IPR036890">
    <property type="entry name" value="HATPase_C_sf"/>
</dbReference>
<dbReference type="SUPFAM" id="SSF47384">
    <property type="entry name" value="Homodimeric domain of signal transducing histidine kinase"/>
    <property type="match status" value="1"/>
</dbReference>
<dbReference type="InterPro" id="IPR004358">
    <property type="entry name" value="Sig_transdc_His_kin-like_C"/>
</dbReference>
<comment type="caution">
    <text evidence="5">The sequence shown here is derived from an EMBL/GenBank/DDBJ whole genome shotgun (WGS) entry which is preliminary data.</text>
</comment>
<evidence type="ECO:0000259" key="4">
    <source>
        <dbReference type="PROSITE" id="PS50109"/>
    </source>
</evidence>